<feature type="domain" description="HTH tetR-type" evidence="3">
    <location>
        <begin position="6"/>
        <end position="66"/>
    </location>
</feature>
<organism evidence="4 5">
    <name type="scientific">Paenibacillus solanacearum</name>
    <dbReference type="NCBI Taxonomy" id="2048548"/>
    <lineage>
        <taxon>Bacteria</taxon>
        <taxon>Bacillati</taxon>
        <taxon>Bacillota</taxon>
        <taxon>Bacilli</taxon>
        <taxon>Bacillales</taxon>
        <taxon>Paenibacillaceae</taxon>
        <taxon>Paenibacillus</taxon>
    </lineage>
</organism>
<dbReference type="GO" id="GO:0003677">
    <property type="term" value="F:DNA binding"/>
    <property type="evidence" value="ECO:0007669"/>
    <property type="project" value="UniProtKB-UniRule"/>
</dbReference>
<protein>
    <recommendedName>
        <fullName evidence="3">HTH tetR-type domain-containing protein</fullName>
    </recommendedName>
</protein>
<keyword evidence="5" id="KW-1185">Reference proteome</keyword>
<evidence type="ECO:0000313" key="4">
    <source>
        <dbReference type="EMBL" id="CAG7642154.1"/>
    </source>
</evidence>
<name>A0A916K7K8_9BACL</name>
<evidence type="ECO:0000256" key="1">
    <source>
        <dbReference type="ARBA" id="ARBA00023125"/>
    </source>
</evidence>
<gene>
    <name evidence="4" type="ORF">PAESOLCIP111_04311</name>
</gene>
<dbReference type="Proteomes" id="UP000693672">
    <property type="component" value="Unassembled WGS sequence"/>
</dbReference>
<sequence length="190" mass="21870">MPPKAEITKEKVLDAAFDVVREQGLDVLTARSIAKRLGCSTQPIYSVYGSMDKVKDDVFNNTVDFALASMKEYVNDKNALAMNLVLGCLLFARNERHLFRALYLSDYRGEYFKKHKDRLNEEIYAAFFQIDNRLTTIEESKIKKIFLKISTYWLGIGTLINTNTMELDINEATEMIEEMYKILTVKEGLV</sequence>
<comment type="caution">
    <text evidence="4">The sequence shown here is derived from an EMBL/GenBank/DDBJ whole genome shotgun (WGS) entry which is preliminary data.</text>
</comment>
<dbReference type="PROSITE" id="PS50977">
    <property type="entry name" value="HTH_TETR_2"/>
    <property type="match status" value="1"/>
</dbReference>
<dbReference type="AlphaFoldDB" id="A0A916K7K8"/>
<reference evidence="4" key="1">
    <citation type="submission" date="2021-06" db="EMBL/GenBank/DDBJ databases">
        <authorList>
            <person name="Criscuolo A."/>
        </authorList>
    </citation>
    <scope>NUCLEOTIDE SEQUENCE</scope>
    <source>
        <strain evidence="4">CIP111600</strain>
    </source>
</reference>
<dbReference type="InterPro" id="IPR001647">
    <property type="entry name" value="HTH_TetR"/>
</dbReference>
<keyword evidence="1 2" id="KW-0238">DNA-binding</keyword>
<evidence type="ECO:0000259" key="3">
    <source>
        <dbReference type="PROSITE" id="PS50977"/>
    </source>
</evidence>
<feature type="DNA-binding region" description="H-T-H motif" evidence="2">
    <location>
        <begin position="29"/>
        <end position="48"/>
    </location>
</feature>
<accession>A0A916K7K8</accession>
<evidence type="ECO:0000313" key="5">
    <source>
        <dbReference type="Proteomes" id="UP000693672"/>
    </source>
</evidence>
<dbReference type="EMBL" id="CAJVAS010000022">
    <property type="protein sequence ID" value="CAG7642154.1"/>
    <property type="molecule type" value="Genomic_DNA"/>
</dbReference>
<dbReference type="RefSeq" id="WP_218094033.1">
    <property type="nucleotide sequence ID" value="NZ_CAJVAS010000022.1"/>
</dbReference>
<proteinExistence type="predicted"/>
<evidence type="ECO:0000256" key="2">
    <source>
        <dbReference type="PROSITE-ProRule" id="PRU00335"/>
    </source>
</evidence>